<feature type="region of interest" description="Disordered" evidence="1">
    <location>
        <begin position="232"/>
        <end position="255"/>
    </location>
</feature>
<dbReference type="Proteomes" id="UP000775213">
    <property type="component" value="Unassembled WGS sequence"/>
</dbReference>
<reference evidence="2 3" key="1">
    <citation type="journal article" date="2021" name="Hortic Res">
        <title>Chromosome-scale assembly of the Dendrobium chrysotoxum genome enhances the understanding of orchid evolution.</title>
        <authorList>
            <person name="Zhang Y."/>
            <person name="Zhang G.Q."/>
            <person name="Zhang D."/>
            <person name="Liu X.D."/>
            <person name="Xu X.Y."/>
            <person name="Sun W.H."/>
            <person name="Yu X."/>
            <person name="Zhu X."/>
            <person name="Wang Z.W."/>
            <person name="Zhao X."/>
            <person name="Zhong W.Y."/>
            <person name="Chen H."/>
            <person name="Yin W.L."/>
            <person name="Huang T."/>
            <person name="Niu S.C."/>
            <person name="Liu Z.J."/>
        </authorList>
    </citation>
    <scope>NUCLEOTIDE SEQUENCE [LARGE SCALE GENOMIC DNA]</scope>
    <source>
        <strain evidence="2">Lindl</strain>
    </source>
</reference>
<gene>
    <name evidence="2" type="ORF">IEQ34_008544</name>
</gene>
<dbReference type="EMBL" id="JAGFBR010000009">
    <property type="protein sequence ID" value="KAH0460969.1"/>
    <property type="molecule type" value="Genomic_DNA"/>
</dbReference>
<evidence type="ECO:0000313" key="3">
    <source>
        <dbReference type="Proteomes" id="UP000775213"/>
    </source>
</evidence>
<keyword evidence="3" id="KW-1185">Reference proteome</keyword>
<organism evidence="2 3">
    <name type="scientific">Dendrobium chrysotoxum</name>
    <name type="common">Orchid</name>
    <dbReference type="NCBI Taxonomy" id="161865"/>
    <lineage>
        <taxon>Eukaryota</taxon>
        <taxon>Viridiplantae</taxon>
        <taxon>Streptophyta</taxon>
        <taxon>Embryophyta</taxon>
        <taxon>Tracheophyta</taxon>
        <taxon>Spermatophyta</taxon>
        <taxon>Magnoliopsida</taxon>
        <taxon>Liliopsida</taxon>
        <taxon>Asparagales</taxon>
        <taxon>Orchidaceae</taxon>
        <taxon>Epidendroideae</taxon>
        <taxon>Malaxideae</taxon>
        <taxon>Dendrobiinae</taxon>
        <taxon>Dendrobium</taxon>
    </lineage>
</organism>
<comment type="caution">
    <text evidence="2">The sequence shown here is derived from an EMBL/GenBank/DDBJ whole genome shotgun (WGS) entry which is preliminary data.</text>
</comment>
<proteinExistence type="predicted"/>
<sequence length="255" mass="27043">MSKDLRTDRVGVGVPSLWEGLVGLCSHPNSKHELPLLELFPLLVLETVPLGSQRTIRGNTMGYIGEIQLEAADKVVFHDILVLYCDLEVAGLEAVPREGESLVEDGVLILLQVLGDALIVAEFHLNVGIQATSNVHGWEIASFNDVDVQELHREDEIVGGGDLVATSVANAAGKRRSGLNKSVFGLGAGSFGCTGRWGRRFLEGIESESDVAADIGKKASLVEREAKDLGFGRGRGHGDAGDADPTEASMMAACG</sequence>
<evidence type="ECO:0000313" key="2">
    <source>
        <dbReference type="EMBL" id="KAH0460969.1"/>
    </source>
</evidence>
<accession>A0AAV7GZP7</accession>
<name>A0AAV7GZP7_DENCH</name>
<dbReference type="AlphaFoldDB" id="A0AAV7GZP7"/>
<protein>
    <submittedName>
        <fullName evidence="2">Uncharacterized protein</fullName>
    </submittedName>
</protein>
<evidence type="ECO:0000256" key="1">
    <source>
        <dbReference type="SAM" id="MobiDB-lite"/>
    </source>
</evidence>